<feature type="region of interest" description="Disordered" evidence="1">
    <location>
        <begin position="282"/>
        <end position="313"/>
    </location>
</feature>
<comment type="caution">
    <text evidence="2">The sequence shown here is derived from an EMBL/GenBank/DDBJ whole genome shotgun (WGS) entry which is preliminary data.</text>
</comment>
<sequence length="368" mass="41130">MVSIHGSDLACDQCNKKPKNGMLFVCEQDAVIKPVRTASRLRKKLQKGSRRLSSQFELMGFNTSVVQAVSRGFYTADQMEILKRQKLEAREAIETALKNHKESKLRKDSKQPSTNVSPNKPTSSSKLVAVPQPCRIKVCLDCRPMSRARSYISFESVFNGELDAPKGWCRETMPVANASICRNFPTSSSVEEASAMPHKATNKESPSNQLKETPSSVGFRDSIRRGYNELLQENLDSESLEAHAESHLQCDRTTKSPRSIYELDLLLWKTLMNEVLELAAATQLPDEPSDDELYDDQSSTTSEEEASDWTGTPLSMIMEEEAEDSGVELMDDTEDDIIDQFHGNARVGPEVTEEAVQTHIPDMIISAY</sequence>
<gene>
    <name evidence="2" type="ORF">FH972_024331</name>
</gene>
<evidence type="ECO:0000256" key="1">
    <source>
        <dbReference type="SAM" id="MobiDB-lite"/>
    </source>
</evidence>
<feature type="region of interest" description="Disordered" evidence="1">
    <location>
        <begin position="98"/>
        <end position="127"/>
    </location>
</feature>
<name>A0A5N6KYG7_9ROSI</name>
<evidence type="ECO:0000313" key="3">
    <source>
        <dbReference type="Proteomes" id="UP000327013"/>
    </source>
</evidence>
<dbReference type="AlphaFoldDB" id="A0A5N6KYG7"/>
<proteinExistence type="predicted"/>
<organism evidence="2 3">
    <name type="scientific">Carpinus fangiana</name>
    <dbReference type="NCBI Taxonomy" id="176857"/>
    <lineage>
        <taxon>Eukaryota</taxon>
        <taxon>Viridiplantae</taxon>
        <taxon>Streptophyta</taxon>
        <taxon>Embryophyta</taxon>
        <taxon>Tracheophyta</taxon>
        <taxon>Spermatophyta</taxon>
        <taxon>Magnoliopsida</taxon>
        <taxon>eudicotyledons</taxon>
        <taxon>Gunneridae</taxon>
        <taxon>Pentapetalae</taxon>
        <taxon>rosids</taxon>
        <taxon>fabids</taxon>
        <taxon>Fagales</taxon>
        <taxon>Betulaceae</taxon>
        <taxon>Carpinus</taxon>
    </lineage>
</organism>
<feature type="compositionally biased region" description="Polar residues" evidence="1">
    <location>
        <begin position="111"/>
        <end position="126"/>
    </location>
</feature>
<keyword evidence="3" id="KW-1185">Reference proteome</keyword>
<dbReference type="OrthoDB" id="4776522at2759"/>
<dbReference type="Proteomes" id="UP000327013">
    <property type="component" value="Unassembled WGS sequence"/>
</dbReference>
<accession>A0A5N6KYG7</accession>
<reference evidence="2 3" key="1">
    <citation type="submission" date="2019-06" db="EMBL/GenBank/DDBJ databases">
        <title>A chromosomal-level reference genome of Carpinus fangiana (Coryloideae, Betulaceae).</title>
        <authorList>
            <person name="Yang X."/>
            <person name="Wang Z."/>
            <person name="Zhang L."/>
            <person name="Hao G."/>
            <person name="Liu J."/>
            <person name="Yang Y."/>
        </authorList>
    </citation>
    <scope>NUCLEOTIDE SEQUENCE [LARGE SCALE GENOMIC DNA]</scope>
    <source>
        <strain evidence="2">Cfa_2016G</strain>
        <tissue evidence="2">Leaf</tissue>
    </source>
</reference>
<evidence type="ECO:0000313" key="2">
    <source>
        <dbReference type="EMBL" id="KAB8360593.1"/>
    </source>
</evidence>
<protein>
    <submittedName>
        <fullName evidence="2">Uncharacterized protein</fullName>
    </submittedName>
</protein>
<dbReference type="EMBL" id="VIBQ01000017">
    <property type="protein sequence ID" value="KAB8360593.1"/>
    <property type="molecule type" value="Genomic_DNA"/>
</dbReference>
<feature type="compositionally biased region" description="Basic and acidic residues" evidence="1">
    <location>
        <begin position="98"/>
        <end position="110"/>
    </location>
</feature>